<feature type="domain" description="DUF7487" evidence="1">
    <location>
        <begin position="123"/>
        <end position="269"/>
    </location>
</feature>
<reference evidence="2" key="1">
    <citation type="journal article" date="2021" name="Proc. Natl. Acad. Sci. U.S.A.">
        <title>A Catalog of Tens of Thousands of Viruses from Human Metagenomes Reveals Hidden Associations with Chronic Diseases.</title>
        <authorList>
            <person name="Tisza M.J."/>
            <person name="Buck C.B."/>
        </authorList>
    </citation>
    <scope>NUCLEOTIDE SEQUENCE</scope>
    <source>
        <strain evidence="2">Ctshb19</strain>
    </source>
</reference>
<evidence type="ECO:0000259" key="1">
    <source>
        <dbReference type="Pfam" id="PF24308"/>
    </source>
</evidence>
<name>A0A8S5UG42_9CAUD</name>
<organism evidence="2">
    <name type="scientific">Myoviridae sp. ctshb19</name>
    <dbReference type="NCBI Taxonomy" id="2825194"/>
    <lineage>
        <taxon>Viruses</taxon>
        <taxon>Duplodnaviria</taxon>
        <taxon>Heunggongvirae</taxon>
        <taxon>Uroviricota</taxon>
        <taxon>Caudoviricetes</taxon>
    </lineage>
</organism>
<dbReference type="InterPro" id="IPR055910">
    <property type="entry name" value="DUF7487"/>
</dbReference>
<accession>A0A8S5UG42</accession>
<dbReference type="EMBL" id="BK016086">
    <property type="protein sequence ID" value="DAF93465.1"/>
    <property type="molecule type" value="Genomic_DNA"/>
</dbReference>
<dbReference type="Pfam" id="PF24308">
    <property type="entry name" value="DUF7487"/>
    <property type="match status" value="1"/>
</dbReference>
<protein>
    <recommendedName>
        <fullName evidence="1">DUF7487 domain-containing protein</fullName>
    </recommendedName>
</protein>
<proteinExistence type="predicted"/>
<evidence type="ECO:0000313" key="2">
    <source>
        <dbReference type="EMBL" id="DAF93465.1"/>
    </source>
</evidence>
<sequence>MWNKKLAAQFTKAKLRWMDSASARGKPRERFLAQMFIEWGRYNISPKLLAAFEAQYNLSYQETPCKRMPAFIERLEACNLCELCHAYAPATPGTRICGICRKTPEGKEYATRKAIELGQRALKENKDAIDAKRINTCMERYGAATPWQSTSAKKAIMRKKRKTCLQKYGHEHPLLNPIVARRQQIAAYALKTIKLGHKTYEYQGYEDYALRILVKNRGCSNVLSQYDPDFPMPVLPNYFRPDIYVVSTDTYVEVKSTFTLAHKNYIKLNRRKARESLESGYNVTWLVVSSCKTMHRKLPKDWYTWRKNVLAKYLDGMI</sequence>